<dbReference type="Pfam" id="PF00135">
    <property type="entry name" value="COesterase"/>
    <property type="match status" value="1"/>
</dbReference>
<evidence type="ECO:0000256" key="4">
    <source>
        <dbReference type="ARBA" id="ARBA00023180"/>
    </source>
</evidence>
<dbReference type="PANTHER" id="PTHR43142:SF1">
    <property type="entry name" value="CARBOXYLIC ESTER HYDROLASE"/>
    <property type="match status" value="1"/>
</dbReference>
<protein>
    <recommendedName>
        <fullName evidence="5">Carboxylesterase type B domain-containing protein</fullName>
    </recommendedName>
</protein>
<dbReference type="Proteomes" id="UP000759131">
    <property type="component" value="Unassembled WGS sequence"/>
</dbReference>
<dbReference type="Gene3D" id="3.40.50.1820">
    <property type="entry name" value="alpha/beta hydrolase"/>
    <property type="match status" value="1"/>
</dbReference>
<comment type="similarity">
    <text evidence="1">Belongs to the type-B carboxylesterase/lipase family.</text>
</comment>
<name>A0A7R9LBE5_9ACAR</name>
<dbReference type="AlphaFoldDB" id="A0A7R9LBE5"/>
<evidence type="ECO:0000259" key="5">
    <source>
        <dbReference type="Pfam" id="PF00135"/>
    </source>
</evidence>
<proteinExistence type="inferred from homology"/>
<organism evidence="6">
    <name type="scientific">Medioppia subpectinata</name>
    <dbReference type="NCBI Taxonomy" id="1979941"/>
    <lineage>
        <taxon>Eukaryota</taxon>
        <taxon>Metazoa</taxon>
        <taxon>Ecdysozoa</taxon>
        <taxon>Arthropoda</taxon>
        <taxon>Chelicerata</taxon>
        <taxon>Arachnida</taxon>
        <taxon>Acari</taxon>
        <taxon>Acariformes</taxon>
        <taxon>Sarcoptiformes</taxon>
        <taxon>Oribatida</taxon>
        <taxon>Brachypylina</taxon>
        <taxon>Oppioidea</taxon>
        <taxon>Oppiidae</taxon>
        <taxon>Medioppia</taxon>
    </lineage>
</organism>
<keyword evidence="2" id="KW-0719">Serine esterase</keyword>
<dbReference type="EMBL" id="CAJPIZ010020635">
    <property type="protein sequence ID" value="CAG2117359.1"/>
    <property type="molecule type" value="Genomic_DNA"/>
</dbReference>
<evidence type="ECO:0000313" key="7">
    <source>
        <dbReference type="Proteomes" id="UP000759131"/>
    </source>
</evidence>
<reference evidence="6" key="1">
    <citation type="submission" date="2020-11" db="EMBL/GenBank/DDBJ databases">
        <authorList>
            <person name="Tran Van P."/>
        </authorList>
    </citation>
    <scope>NUCLEOTIDE SEQUENCE</scope>
</reference>
<keyword evidence="3" id="KW-0378">Hydrolase</keyword>
<sequence>MSTPLKPVMFWIHGGALKMGSSFQYNGSALATHDVVFVSTNYRLGQLGFLYGDREDAPGN</sequence>
<accession>A0A7R9LBE5</accession>
<evidence type="ECO:0000313" key="6">
    <source>
        <dbReference type="EMBL" id="CAD7638284.1"/>
    </source>
</evidence>
<dbReference type="PANTHER" id="PTHR43142">
    <property type="entry name" value="CARBOXYLIC ESTER HYDROLASE"/>
    <property type="match status" value="1"/>
</dbReference>
<dbReference type="InterPro" id="IPR029058">
    <property type="entry name" value="AB_hydrolase_fold"/>
</dbReference>
<dbReference type="OrthoDB" id="19653at2759"/>
<dbReference type="GO" id="GO:0052689">
    <property type="term" value="F:carboxylic ester hydrolase activity"/>
    <property type="evidence" value="ECO:0007669"/>
    <property type="project" value="UniProtKB-KW"/>
</dbReference>
<gene>
    <name evidence="6" type="ORF">OSB1V03_LOCUS17312</name>
</gene>
<dbReference type="InterPro" id="IPR002018">
    <property type="entry name" value="CarbesteraseB"/>
</dbReference>
<dbReference type="EMBL" id="OC875210">
    <property type="protein sequence ID" value="CAD7638284.1"/>
    <property type="molecule type" value="Genomic_DNA"/>
</dbReference>
<dbReference type="SUPFAM" id="SSF53474">
    <property type="entry name" value="alpha/beta-Hydrolases"/>
    <property type="match status" value="1"/>
</dbReference>
<evidence type="ECO:0000256" key="1">
    <source>
        <dbReference type="ARBA" id="ARBA00005964"/>
    </source>
</evidence>
<keyword evidence="7" id="KW-1185">Reference proteome</keyword>
<feature type="domain" description="Carboxylesterase type B" evidence="5">
    <location>
        <begin position="6"/>
        <end position="60"/>
    </location>
</feature>
<evidence type="ECO:0000256" key="3">
    <source>
        <dbReference type="ARBA" id="ARBA00022801"/>
    </source>
</evidence>
<feature type="non-terminal residue" evidence="6">
    <location>
        <position position="60"/>
    </location>
</feature>
<keyword evidence="4" id="KW-0325">Glycoprotein</keyword>
<evidence type="ECO:0000256" key="2">
    <source>
        <dbReference type="ARBA" id="ARBA00022487"/>
    </source>
</evidence>